<evidence type="ECO:0000313" key="4">
    <source>
        <dbReference type="EMBL" id="EAQ77000.1"/>
    </source>
</evidence>
<reference evidence="4 5" key="1">
    <citation type="submission" date="2006-02" db="EMBL/GenBank/DDBJ databases">
        <authorList>
            <person name="Amann R."/>
            <person name="Ferriera S."/>
            <person name="Johnson J."/>
            <person name="Kravitz S."/>
            <person name="Halpern A."/>
            <person name="Remington K."/>
            <person name="Beeson K."/>
            <person name="Tran B."/>
            <person name="Rogers Y.-H."/>
            <person name="Friedman R."/>
            <person name="Venter J.C."/>
        </authorList>
    </citation>
    <scope>NUCLEOTIDE SEQUENCE [LARGE SCALE GENOMIC DNA]</scope>
    <source>
        <strain evidence="4 5">DSM 3645</strain>
    </source>
</reference>
<evidence type="ECO:0000256" key="2">
    <source>
        <dbReference type="ARBA" id="ARBA00023315"/>
    </source>
</evidence>
<dbReference type="PROSITE" id="PS51186">
    <property type="entry name" value="GNAT"/>
    <property type="match status" value="1"/>
</dbReference>
<name>A4A2M9_9BACT</name>
<dbReference type="InterPro" id="IPR050832">
    <property type="entry name" value="Bact_Acetyltransf"/>
</dbReference>
<dbReference type="RefSeq" id="WP_002654590.1">
    <property type="nucleotide sequence ID" value="NZ_CH672377.1"/>
</dbReference>
<dbReference type="STRING" id="314230.DSM3645_04980"/>
<accession>A4A2M9</accession>
<keyword evidence="2" id="KW-0012">Acyltransferase</keyword>
<dbReference type="Proteomes" id="UP000004358">
    <property type="component" value="Unassembled WGS sequence"/>
</dbReference>
<dbReference type="PANTHER" id="PTHR43877">
    <property type="entry name" value="AMINOALKYLPHOSPHONATE N-ACETYLTRANSFERASE-RELATED-RELATED"/>
    <property type="match status" value="1"/>
</dbReference>
<dbReference type="HOGENOM" id="CLU_1718783_0_0_0"/>
<proteinExistence type="predicted"/>
<keyword evidence="1" id="KW-0808">Transferase</keyword>
<dbReference type="CDD" id="cd04301">
    <property type="entry name" value="NAT_SF"/>
    <property type="match status" value="1"/>
</dbReference>
<sequence>MSLPLLLTKRLTVSPPKTAAAILSYAAHAAPDDWLRLHGAIFLSGADRWTTARFQREITARDWFSPQQMWWAIQPSRPQPIGVVTLEVAGEQGRIHWLMVDAAARRQGVASALLGTLEQAAWDAGVRQLTAETLSSWTPAVAFYRRHGYETA</sequence>
<organism evidence="4 5">
    <name type="scientific">Blastopirellula marina DSM 3645</name>
    <dbReference type="NCBI Taxonomy" id="314230"/>
    <lineage>
        <taxon>Bacteria</taxon>
        <taxon>Pseudomonadati</taxon>
        <taxon>Planctomycetota</taxon>
        <taxon>Planctomycetia</taxon>
        <taxon>Pirellulales</taxon>
        <taxon>Pirellulaceae</taxon>
        <taxon>Blastopirellula</taxon>
    </lineage>
</organism>
<comment type="caution">
    <text evidence="4">The sequence shown here is derived from an EMBL/GenBank/DDBJ whole genome shotgun (WGS) entry which is preliminary data.</text>
</comment>
<dbReference type="Pfam" id="PF00583">
    <property type="entry name" value="Acetyltransf_1"/>
    <property type="match status" value="1"/>
</dbReference>
<dbReference type="AlphaFoldDB" id="A4A2M9"/>
<dbReference type="InterPro" id="IPR000182">
    <property type="entry name" value="GNAT_dom"/>
</dbReference>
<feature type="domain" description="N-acetyltransferase" evidence="3">
    <location>
        <begin position="21"/>
        <end position="152"/>
    </location>
</feature>
<evidence type="ECO:0000256" key="1">
    <source>
        <dbReference type="ARBA" id="ARBA00022679"/>
    </source>
</evidence>
<dbReference type="SUPFAM" id="SSF55729">
    <property type="entry name" value="Acyl-CoA N-acyltransferases (Nat)"/>
    <property type="match status" value="1"/>
</dbReference>
<dbReference type="Gene3D" id="3.40.630.30">
    <property type="match status" value="1"/>
</dbReference>
<gene>
    <name evidence="4" type="ORF">DSM3645_04980</name>
</gene>
<evidence type="ECO:0000259" key="3">
    <source>
        <dbReference type="PROSITE" id="PS51186"/>
    </source>
</evidence>
<protein>
    <recommendedName>
        <fullName evidence="3">N-acetyltransferase domain-containing protein</fullName>
    </recommendedName>
</protein>
<dbReference type="GO" id="GO:0016747">
    <property type="term" value="F:acyltransferase activity, transferring groups other than amino-acyl groups"/>
    <property type="evidence" value="ECO:0007669"/>
    <property type="project" value="InterPro"/>
</dbReference>
<dbReference type="InterPro" id="IPR016181">
    <property type="entry name" value="Acyl_CoA_acyltransferase"/>
</dbReference>
<evidence type="ECO:0000313" key="5">
    <source>
        <dbReference type="Proteomes" id="UP000004358"/>
    </source>
</evidence>
<dbReference type="EMBL" id="AANZ01000047">
    <property type="protein sequence ID" value="EAQ77000.1"/>
    <property type="molecule type" value="Genomic_DNA"/>
</dbReference>